<dbReference type="PROSITE" id="PS51197">
    <property type="entry name" value="HTH_RRF2_2"/>
    <property type="match status" value="1"/>
</dbReference>
<sequence length="154" mass="17258">MQLSSRFTIAVHMLSGFAFFEGQRSITSEFLAGSIHVHPVVVRRLLLMLKTAGIIEVRRGRGGSHLARSPEEITLYDIYRATELLDDGKLFHFHEHPNPACPVGRNIHRALDGHLAAVQEAMEEKLRSIRLSDIIAELRSAACTESTEQNEKQS</sequence>
<dbReference type="InterPro" id="IPR000944">
    <property type="entry name" value="Tscrpt_reg_Rrf2"/>
</dbReference>
<dbReference type="PANTHER" id="PTHR33221:SF15">
    <property type="entry name" value="HTH-TYPE TRANSCRIPTIONAL REGULATOR YWGB-RELATED"/>
    <property type="match status" value="1"/>
</dbReference>
<dbReference type="PANTHER" id="PTHR33221">
    <property type="entry name" value="WINGED HELIX-TURN-HELIX TRANSCRIPTIONAL REGULATOR, RRF2 FAMILY"/>
    <property type="match status" value="1"/>
</dbReference>
<accession>A0ABV3X6U2</accession>
<evidence type="ECO:0000313" key="1">
    <source>
        <dbReference type="EMBL" id="MEX5285921.1"/>
    </source>
</evidence>
<protein>
    <submittedName>
        <fullName evidence="1">Rrf2 family transcriptional regulator</fullName>
    </submittedName>
</protein>
<dbReference type="InterPro" id="IPR036390">
    <property type="entry name" value="WH_DNA-bd_sf"/>
</dbReference>
<dbReference type="InterPro" id="IPR036388">
    <property type="entry name" value="WH-like_DNA-bd_sf"/>
</dbReference>
<dbReference type="SUPFAM" id="SSF46785">
    <property type="entry name" value="Winged helix' DNA-binding domain"/>
    <property type="match status" value="1"/>
</dbReference>
<organism evidence="1 2">
    <name type="scientific">Selenomonas sputigena</name>
    <dbReference type="NCBI Taxonomy" id="69823"/>
    <lineage>
        <taxon>Bacteria</taxon>
        <taxon>Bacillati</taxon>
        <taxon>Bacillota</taxon>
        <taxon>Negativicutes</taxon>
        <taxon>Selenomonadales</taxon>
        <taxon>Selenomonadaceae</taxon>
        <taxon>Selenomonas</taxon>
    </lineage>
</organism>
<comment type="caution">
    <text evidence="1">The sequence shown here is derived from an EMBL/GenBank/DDBJ whole genome shotgun (WGS) entry which is preliminary data.</text>
</comment>
<dbReference type="Pfam" id="PF02082">
    <property type="entry name" value="Rrf2"/>
    <property type="match status" value="1"/>
</dbReference>
<gene>
    <name evidence="1" type="ORF">QCO44_09825</name>
</gene>
<name>A0ABV3X6U2_9FIRM</name>
<dbReference type="Gene3D" id="1.10.10.10">
    <property type="entry name" value="Winged helix-like DNA-binding domain superfamily/Winged helix DNA-binding domain"/>
    <property type="match status" value="1"/>
</dbReference>
<dbReference type="Proteomes" id="UP001559623">
    <property type="component" value="Unassembled WGS sequence"/>
</dbReference>
<dbReference type="EMBL" id="JARVLH010000006">
    <property type="protein sequence ID" value="MEX5285921.1"/>
    <property type="molecule type" value="Genomic_DNA"/>
</dbReference>
<evidence type="ECO:0000313" key="2">
    <source>
        <dbReference type="Proteomes" id="UP001559623"/>
    </source>
</evidence>
<reference evidence="1 2" key="1">
    <citation type="submission" date="2023-04" db="EMBL/GenBank/DDBJ databases">
        <title>Genome Sequence of Selenomonas sputigena ATCC 33150.</title>
        <authorList>
            <person name="Miller D.P."/>
            <person name="Anvari S."/>
            <person name="Polson S.W."/>
            <person name="Macdonald M."/>
            <person name="Mcdowell J.V."/>
        </authorList>
    </citation>
    <scope>NUCLEOTIDE SEQUENCE [LARGE SCALE GENOMIC DNA]</scope>
    <source>
        <strain evidence="1 2">ATCC 33150</strain>
    </source>
</reference>
<keyword evidence="2" id="KW-1185">Reference proteome</keyword>
<proteinExistence type="predicted"/>